<dbReference type="EMBL" id="CP046268">
    <property type="protein sequence ID" value="QMV14314.1"/>
    <property type="molecule type" value="Genomic_DNA"/>
</dbReference>
<comment type="similarity">
    <text evidence="1">Belongs to the LysR transcriptional regulatory family.</text>
</comment>
<dbReference type="Gene3D" id="3.40.190.10">
    <property type="entry name" value="Periplasmic binding protein-like II"/>
    <property type="match status" value="2"/>
</dbReference>
<evidence type="ECO:0000313" key="7">
    <source>
        <dbReference type="EMBL" id="SIO95124.1"/>
    </source>
</evidence>
<dbReference type="InterPro" id="IPR005119">
    <property type="entry name" value="LysR_subst-bd"/>
</dbReference>
<dbReference type="InterPro" id="IPR000847">
    <property type="entry name" value="LysR_HTH_N"/>
</dbReference>
<keyword evidence="4" id="KW-0804">Transcription</keyword>
<dbReference type="PANTHER" id="PTHR30118:SF15">
    <property type="entry name" value="TRANSCRIPTIONAL REGULATORY PROTEIN"/>
    <property type="match status" value="1"/>
</dbReference>
<dbReference type="Proteomes" id="UP000184774">
    <property type="component" value="Unassembled WGS sequence"/>
</dbReference>
<name>A0A1N6M6S9_9VIBR</name>
<dbReference type="SUPFAM" id="SSF46785">
    <property type="entry name" value="Winged helix' DNA-binding domain"/>
    <property type="match status" value="1"/>
</dbReference>
<evidence type="ECO:0000256" key="3">
    <source>
        <dbReference type="ARBA" id="ARBA00023125"/>
    </source>
</evidence>
<dbReference type="SUPFAM" id="SSF53850">
    <property type="entry name" value="Periplasmic binding protein-like II"/>
    <property type="match status" value="1"/>
</dbReference>
<dbReference type="PROSITE" id="PS50931">
    <property type="entry name" value="HTH_LYSR"/>
    <property type="match status" value="1"/>
</dbReference>
<dbReference type="EMBL" id="FSSB01000017">
    <property type="protein sequence ID" value="SIO95124.1"/>
    <property type="molecule type" value="Genomic_DNA"/>
</dbReference>
<reference evidence="7 8" key="1">
    <citation type="submission" date="2016-12" db="EMBL/GenBank/DDBJ databases">
        <authorList>
            <person name="Song W.-J."/>
            <person name="Kurnit D.M."/>
        </authorList>
    </citation>
    <scope>NUCLEOTIDE SEQUENCE [LARGE SCALE GENOMIC DNA]</scope>
    <source>
        <strain evidence="7 8">CECT 9026</strain>
    </source>
</reference>
<accession>A0A1N6M6S9</accession>
<evidence type="ECO:0000313" key="9">
    <source>
        <dbReference type="Proteomes" id="UP000515264"/>
    </source>
</evidence>
<dbReference type="Gene3D" id="1.10.10.10">
    <property type="entry name" value="Winged helix-like DNA-binding domain superfamily/Winged helix DNA-binding domain"/>
    <property type="match status" value="1"/>
</dbReference>
<reference evidence="6 9" key="3">
    <citation type="journal article" date="2020" name="J. Nat. Prod.">
        <title>Genomics-Metabolomics Profiling Disclosed Marine Vibrio spartinae 3.6 as a Producer of a New Branched Side Chain Prodigiosin.</title>
        <authorList>
            <person name="Vitale G.A."/>
            <person name="Sciarretta M."/>
            <person name="Palma Esposito F."/>
            <person name="January G.G."/>
            <person name="Giaccio M."/>
            <person name="Bunk B."/>
            <person name="Sproer C."/>
            <person name="Bajerski F."/>
            <person name="Power D."/>
            <person name="Festa C."/>
            <person name="Monti M.C."/>
            <person name="D'Auria M.V."/>
            <person name="de Pascale D."/>
        </authorList>
    </citation>
    <scope>NUCLEOTIDE SEQUENCE [LARGE SCALE GENOMIC DNA]</scope>
    <source>
        <strain evidence="6 9">3.6</strain>
    </source>
</reference>
<proteinExistence type="inferred from homology"/>
<evidence type="ECO:0000313" key="6">
    <source>
        <dbReference type="EMBL" id="QMV14314.1"/>
    </source>
</evidence>
<evidence type="ECO:0000256" key="2">
    <source>
        <dbReference type="ARBA" id="ARBA00023015"/>
    </source>
</evidence>
<dbReference type="Pfam" id="PF00126">
    <property type="entry name" value="HTH_1"/>
    <property type="match status" value="1"/>
</dbReference>
<dbReference type="PRINTS" id="PR00039">
    <property type="entry name" value="HTHLYSR"/>
</dbReference>
<dbReference type="InterPro" id="IPR036388">
    <property type="entry name" value="WH-like_DNA-bd_sf"/>
</dbReference>
<dbReference type="GO" id="GO:0003677">
    <property type="term" value="F:DNA binding"/>
    <property type="evidence" value="ECO:0007669"/>
    <property type="project" value="UniProtKB-KW"/>
</dbReference>
<sequence>MDTKKLDLNLLVTFEVLMEEKNVSKAAARLHLSQPAVSTQLSRLRDLFNDQLLIPARRGMIPTAKALELTLPLRLALDQVRDTLTTHQNFEPQQADLTVMLACTDYLQSVIGLSIIETLRRQAPNVKVGLRSLEPARLEAQLANGEVDLALMTPEAAPPALRTRHLYDEVYVLIGRKGHPQLVDDMSLEDYVRLEHIVVSLDGGKFLTPHDQALKALGYSRNVVLSVATFLIVPELVTQSNFVALVPKRMTLGRTDLTVVSSPVTSTGFSVGMVWHERTHGHSAHRWVREMISHIML</sequence>
<dbReference type="AlphaFoldDB" id="A0A1N6M6S9"/>
<dbReference type="Proteomes" id="UP000515264">
    <property type="component" value="Chromosome 1"/>
</dbReference>
<dbReference type="GO" id="GO:0003700">
    <property type="term" value="F:DNA-binding transcription factor activity"/>
    <property type="evidence" value="ECO:0007669"/>
    <property type="project" value="InterPro"/>
</dbReference>
<dbReference type="RefSeq" id="WP_074373637.1">
    <property type="nucleotide sequence ID" value="NZ_AP024907.1"/>
</dbReference>
<keyword evidence="3" id="KW-0238">DNA-binding</keyword>
<dbReference type="InterPro" id="IPR050389">
    <property type="entry name" value="LysR-type_TF"/>
</dbReference>
<evidence type="ECO:0000313" key="8">
    <source>
        <dbReference type="Proteomes" id="UP000184774"/>
    </source>
</evidence>
<evidence type="ECO:0000256" key="4">
    <source>
        <dbReference type="ARBA" id="ARBA00023163"/>
    </source>
</evidence>
<keyword evidence="2" id="KW-0805">Transcription regulation</keyword>
<feature type="domain" description="HTH lysR-type" evidence="5">
    <location>
        <begin position="6"/>
        <end position="63"/>
    </location>
</feature>
<protein>
    <submittedName>
        <fullName evidence="7">HTH-type transcriptional regulator SyrM 1</fullName>
    </submittedName>
</protein>
<gene>
    <name evidence="7" type="primary">syrM1</name>
    <name evidence="7" type="ORF">VSP9026_02863</name>
    <name evidence="6" type="ORF">Vspart_01568</name>
</gene>
<reference evidence="6" key="2">
    <citation type="submission" date="2019-11" db="EMBL/GenBank/DDBJ databases">
        <authorList>
            <person name="January G."/>
            <person name="Bunk B."/>
        </authorList>
    </citation>
    <scope>NUCLEOTIDE SEQUENCE</scope>
    <source>
        <strain evidence="6">3.6</strain>
    </source>
</reference>
<organism evidence="7 8">
    <name type="scientific">Vibrio spartinae</name>
    <dbReference type="NCBI Taxonomy" id="1918945"/>
    <lineage>
        <taxon>Bacteria</taxon>
        <taxon>Pseudomonadati</taxon>
        <taxon>Pseudomonadota</taxon>
        <taxon>Gammaproteobacteria</taxon>
        <taxon>Vibrionales</taxon>
        <taxon>Vibrionaceae</taxon>
        <taxon>Vibrio</taxon>
    </lineage>
</organism>
<keyword evidence="9" id="KW-1185">Reference proteome</keyword>
<dbReference type="InterPro" id="IPR036390">
    <property type="entry name" value="WH_DNA-bd_sf"/>
</dbReference>
<evidence type="ECO:0000256" key="1">
    <source>
        <dbReference type="ARBA" id="ARBA00009437"/>
    </source>
</evidence>
<dbReference type="Pfam" id="PF03466">
    <property type="entry name" value="LysR_substrate"/>
    <property type="match status" value="1"/>
</dbReference>
<dbReference type="OrthoDB" id="8557381at2"/>
<dbReference type="PANTHER" id="PTHR30118">
    <property type="entry name" value="HTH-TYPE TRANSCRIPTIONAL REGULATOR LEUO-RELATED"/>
    <property type="match status" value="1"/>
</dbReference>
<evidence type="ECO:0000259" key="5">
    <source>
        <dbReference type="PROSITE" id="PS50931"/>
    </source>
</evidence>